<dbReference type="Gene3D" id="3.40.50.2300">
    <property type="match status" value="2"/>
</dbReference>
<keyword evidence="3" id="KW-0804">Transcription</keyword>
<proteinExistence type="predicted"/>
<reference evidence="5" key="1">
    <citation type="submission" date="2020-05" db="EMBL/GenBank/DDBJ databases">
        <authorList>
            <person name="Chiriac C."/>
            <person name="Salcher M."/>
            <person name="Ghai R."/>
            <person name="Kavagutti S V."/>
        </authorList>
    </citation>
    <scope>NUCLEOTIDE SEQUENCE</scope>
</reference>
<protein>
    <submittedName>
        <fullName evidence="5">Unannotated protein</fullName>
    </submittedName>
</protein>
<gene>
    <name evidence="5" type="ORF">UFOPK2329_00752</name>
</gene>
<name>A0A6J6MSE3_9ZZZZ</name>
<dbReference type="PANTHER" id="PTHR30146">
    <property type="entry name" value="LACI-RELATED TRANSCRIPTIONAL REPRESSOR"/>
    <property type="match status" value="1"/>
</dbReference>
<evidence type="ECO:0000313" key="5">
    <source>
        <dbReference type="EMBL" id="CAB4675804.1"/>
    </source>
</evidence>
<dbReference type="InterPro" id="IPR046335">
    <property type="entry name" value="LacI/GalR-like_sensor"/>
</dbReference>
<accession>A0A6J6MSE3</accession>
<dbReference type="GO" id="GO:0003700">
    <property type="term" value="F:DNA-binding transcription factor activity"/>
    <property type="evidence" value="ECO:0007669"/>
    <property type="project" value="TreeGrafter"/>
</dbReference>
<dbReference type="Pfam" id="PF13377">
    <property type="entry name" value="Peripla_BP_3"/>
    <property type="match status" value="1"/>
</dbReference>
<dbReference type="AlphaFoldDB" id="A0A6J6MSE3"/>
<dbReference type="GO" id="GO:0000976">
    <property type="term" value="F:transcription cis-regulatory region binding"/>
    <property type="evidence" value="ECO:0007669"/>
    <property type="project" value="TreeGrafter"/>
</dbReference>
<keyword evidence="1" id="KW-0805">Transcription regulation</keyword>
<evidence type="ECO:0000259" key="4">
    <source>
        <dbReference type="Pfam" id="PF13377"/>
    </source>
</evidence>
<evidence type="ECO:0000256" key="1">
    <source>
        <dbReference type="ARBA" id="ARBA00023015"/>
    </source>
</evidence>
<sequence>MTAIFAGNDSMALGALKALSEAKIAVPKEMSLVGFDNLPESEFLVPELTTVVQDFQEVGTRSLGMLVAQIEGKKISTKRLAITPTLAIRASTAKAPHK</sequence>
<dbReference type="PANTHER" id="PTHR30146:SF109">
    <property type="entry name" value="HTH-TYPE TRANSCRIPTIONAL REGULATOR GALS"/>
    <property type="match status" value="1"/>
</dbReference>
<keyword evidence="2" id="KW-0238">DNA-binding</keyword>
<dbReference type="SUPFAM" id="SSF53822">
    <property type="entry name" value="Periplasmic binding protein-like I"/>
    <property type="match status" value="1"/>
</dbReference>
<evidence type="ECO:0000256" key="2">
    <source>
        <dbReference type="ARBA" id="ARBA00023125"/>
    </source>
</evidence>
<dbReference type="InterPro" id="IPR028082">
    <property type="entry name" value="Peripla_BP_I"/>
</dbReference>
<dbReference type="EMBL" id="CAEZWZ010000117">
    <property type="protein sequence ID" value="CAB4675804.1"/>
    <property type="molecule type" value="Genomic_DNA"/>
</dbReference>
<feature type="domain" description="Transcriptional regulator LacI/GalR-like sensor" evidence="4">
    <location>
        <begin position="2"/>
        <end position="92"/>
    </location>
</feature>
<evidence type="ECO:0000256" key="3">
    <source>
        <dbReference type="ARBA" id="ARBA00023163"/>
    </source>
</evidence>
<organism evidence="5">
    <name type="scientific">freshwater metagenome</name>
    <dbReference type="NCBI Taxonomy" id="449393"/>
    <lineage>
        <taxon>unclassified sequences</taxon>
        <taxon>metagenomes</taxon>
        <taxon>ecological metagenomes</taxon>
    </lineage>
</organism>